<gene>
    <name evidence="3" type="ORF">NCGR_LOCUS28597</name>
</gene>
<dbReference type="Proteomes" id="UP000604825">
    <property type="component" value="Unassembled WGS sequence"/>
</dbReference>
<dbReference type="Pfam" id="PF14303">
    <property type="entry name" value="NAM-associated"/>
    <property type="match status" value="1"/>
</dbReference>
<dbReference type="InterPro" id="IPR029466">
    <property type="entry name" value="NAM-associated_C"/>
</dbReference>
<dbReference type="PANTHER" id="PTHR45125:SF3">
    <property type="entry name" value="NO-APICAL-MERISTEM-ASSOCIATED CARBOXY-TERMINAL DOMAIN PROTEIN"/>
    <property type="match status" value="1"/>
</dbReference>
<feature type="domain" description="No apical meristem-associated C-terminal" evidence="2">
    <location>
        <begin position="126"/>
        <end position="290"/>
    </location>
</feature>
<sequence>MSHPSDGAPPGVRWEDPNSASMYSFPMFPVAGGWEQSESSSLAWLENAGVHGQRRRIIPPNVAATASTSFPNMSSARQCSEESICRTRALIALKITGEGRNQSGLSIDDKQANALAMFTEEDKMHRNFPYIHCWKKLKDQAKCINRNNPSGTQKPAPKKQKTTAKSSSAQLVVSSNVDDSQPAVPTLDRPVGKKKEKDKLRQRSSIEALDYLLAKKKDADVEKELKKQESELKKEERCQKVLALQEERLKLDKKKFDFERDREEERIMNVDMSTMSTDQQQFYAHLKAKILTRQLKN</sequence>
<organism evidence="3 4">
    <name type="scientific">Miscanthus lutarioriparius</name>
    <dbReference type="NCBI Taxonomy" id="422564"/>
    <lineage>
        <taxon>Eukaryota</taxon>
        <taxon>Viridiplantae</taxon>
        <taxon>Streptophyta</taxon>
        <taxon>Embryophyta</taxon>
        <taxon>Tracheophyta</taxon>
        <taxon>Spermatophyta</taxon>
        <taxon>Magnoliopsida</taxon>
        <taxon>Liliopsida</taxon>
        <taxon>Poales</taxon>
        <taxon>Poaceae</taxon>
        <taxon>PACMAD clade</taxon>
        <taxon>Panicoideae</taxon>
        <taxon>Andropogonodae</taxon>
        <taxon>Andropogoneae</taxon>
        <taxon>Saccharinae</taxon>
        <taxon>Miscanthus</taxon>
    </lineage>
</organism>
<keyword evidence="4" id="KW-1185">Reference proteome</keyword>
<dbReference type="PANTHER" id="PTHR45125">
    <property type="entry name" value="F21J9.4-RELATED"/>
    <property type="match status" value="1"/>
</dbReference>
<name>A0A811PEW2_9POAL</name>
<dbReference type="AlphaFoldDB" id="A0A811PEW2"/>
<protein>
    <recommendedName>
        <fullName evidence="2">No apical meristem-associated C-terminal domain-containing protein</fullName>
    </recommendedName>
</protein>
<proteinExistence type="predicted"/>
<evidence type="ECO:0000313" key="4">
    <source>
        <dbReference type="Proteomes" id="UP000604825"/>
    </source>
</evidence>
<reference evidence="3" key="1">
    <citation type="submission" date="2020-10" db="EMBL/GenBank/DDBJ databases">
        <authorList>
            <person name="Han B."/>
            <person name="Lu T."/>
            <person name="Zhao Q."/>
            <person name="Huang X."/>
            <person name="Zhao Y."/>
        </authorList>
    </citation>
    <scope>NUCLEOTIDE SEQUENCE</scope>
</reference>
<feature type="compositionally biased region" description="Basic and acidic residues" evidence="1">
    <location>
        <begin position="190"/>
        <end position="200"/>
    </location>
</feature>
<dbReference type="EMBL" id="CAJGYO010000007">
    <property type="protein sequence ID" value="CAD6243469.1"/>
    <property type="molecule type" value="Genomic_DNA"/>
</dbReference>
<evidence type="ECO:0000256" key="1">
    <source>
        <dbReference type="SAM" id="MobiDB-lite"/>
    </source>
</evidence>
<dbReference type="OrthoDB" id="677207at2759"/>
<evidence type="ECO:0000259" key="2">
    <source>
        <dbReference type="Pfam" id="PF14303"/>
    </source>
</evidence>
<comment type="caution">
    <text evidence="3">The sequence shown here is derived from an EMBL/GenBank/DDBJ whole genome shotgun (WGS) entry which is preliminary data.</text>
</comment>
<evidence type="ECO:0000313" key="3">
    <source>
        <dbReference type="EMBL" id="CAD6243469.1"/>
    </source>
</evidence>
<accession>A0A811PEW2</accession>
<feature type="region of interest" description="Disordered" evidence="1">
    <location>
        <begin position="144"/>
        <end position="200"/>
    </location>
</feature>